<name>A0A6A4WXH6_AMPAM</name>
<accession>A0A6A4WXH6</accession>
<dbReference type="AlphaFoldDB" id="A0A6A4WXH6"/>
<proteinExistence type="predicted"/>
<dbReference type="GO" id="GO:0005184">
    <property type="term" value="F:neuropeptide hormone activity"/>
    <property type="evidence" value="ECO:0007669"/>
    <property type="project" value="InterPro"/>
</dbReference>
<sequence>MLLLAYCRPALPLLVLLLVSHCAAIRQPEVRGTDPGTPAAEAAITPRLVSTDADTQSGGAESPPDIPQLAAPQSGETVIRRKREGSDLTAPARKRSHCSQDLGERLQRYSFGIGKRTPYAFGLGRRGPYSFGLGKRAPYSFGLGKRTPYSFGLGKRRPYSFGLGKRRPYGFGLGKRSWGSWFDGPTTRDLLKRPSYSFGLGKRGAPISHLWETESPPGGGPLPAPAVEGAAESMTAPAGAGGCRELQKLGRGRGRAELIGPLPGAEQRPGERVPAI</sequence>
<evidence type="ECO:0000313" key="3">
    <source>
        <dbReference type="EMBL" id="KAF0309989.1"/>
    </source>
</evidence>
<reference evidence="3 4" key="1">
    <citation type="submission" date="2019-07" db="EMBL/GenBank/DDBJ databases">
        <title>Draft genome assembly of a fouling barnacle, Amphibalanus amphitrite (Darwin, 1854): The first reference genome for Thecostraca.</title>
        <authorList>
            <person name="Kim W."/>
        </authorList>
    </citation>
    <scope>NUCLEOTIDE SEQUENCE [LARGE SCALE GENOMIC DNA]</scope>
    <source>
        <strain evidence="3">SNU_AA5</strain>
        <tissue evidence="3">Soma without cirri and trophi</tissue>
    </source>
</reference>
<protein>
    <submittedName>
        <fullName evidence="3">Allatostatin-A</fullName>
    </submittedName>
</protein>
<keyword evidence="4" id="KW-1185">Reference proteome</keyword>
<feature type="region of interest" description="Disordered" evidence="1">
    <location>
        <begin position="52"/>
        <end position="77"/>
    </location>
</feature>
<comment type="caution">
    <text evidence="3">The sequence shown here is derived from an EMBL/GenBank/DDBJ whole genome shotgun (WGS) entry which is preliminary data.</text>
</comment>
<organism evidence="3 4">
    <name type="scientific">Amphibalanus amphitrite</name>
    <name type="common">Striped barnacle</name>
    <name type="synonym">Balanus amphitrite</name>
    <dbReference type="NCBI Taxonomy" id="1232801"/>
    <lineage>
        <taxon>Eukaryota</taxon>
        <taxon>Metazoa</taxon>
        <taxon>Ecdysozoa</taxon>
        <taxon>Arthropoda</taxon>
        <taxon>Crustacea</taxon>
        <taxon>Multicrustacea</taxon>
        <taxon>Cirripedia</taxon>
        <taxon>Thoracica</taxon>
        <taxon>Thoracicalcarea</taxon>
        <taxon>Balanomorpha</taxon>
        <taxon>Balanoidea</taxon>
        <taxon>Balanidae</taxon>
        <taxon>Amphibalaninae</taxon>
        <taxon>Amphibalanus</taxon>
    </lineage>
</organism>
<dbReference type="Proteomes" id="UP000440578">
    <property type="component" value="Unassembled WGS sequence"/>
</dbReference>
<feature type="signal peptide" evidence="2">
    <location>
        <begin position="1"/>
        <end position="24"/>
    </location>
</feature>
<dbReference type="EMBL" id="VIIS01000356">
    <property type="protein sequence ID" value="KAF0309989.1"/>
    <property type="molecule type" value="Genomic_DNA"/>
</dbReference>
<evidence type="ECO:0000256" key="1">
    <source>
        <dbReference type="SAM" id="MobiDB-lite"/>
    </source>
</evidence>
<keyword evidence="2" id="KW-0732">Signal</keyword>
<dbReference type="OrthoDB" id="6349086at2759"/>
<feature type="region of interest" description="Disordered" evidence="1">
    <location>
        <begin position="212"/>
        <end position="276"/>
    </location>
</feature>
<evidence type="ECO:0000313" key="4">
    <source>
        <dbReference type="Proteomes" id="UP000440578"/>
    </source>
</evidence>
<dbReference type="InterPro" id="IPR010276">
    <property type="entry name" value="Allatostatin"/>
</dbReference>
<dbReference type="Pfam" id="PF05953">
    <property type="entry name" value="Allatostatin"/>
    <property type="match status" value="4"/>
</dbReference>
<evidence type="ECO:0000256" key="2">
    <source>
        <dbReference type="SAM" id="SignalP"/>
    </source>
</evidence>
<feature type="chain" id="PRO_5025366406" evidence="2">
    <location>
        <begin position="25"/>
        <end position="276"/>
    </location>
</feature>
<gene>
    <name evidence="3" type="primary">ALLA</name>
    <name evidence="3" type="ORF">FJT64_018965</name>
</gene>